<accession>A0A840S9D0</accession>
<evidence type="ECO:0000259" key="1">
    <source>
        <dbReference type="Pfam" id="PF10006"/>
    </source>
</evidence>
<organism evidence="2 3">
    <name type="scientific">Inhella inkyongensis</name>
    <dbReference type="NCBI Taxonomy" id="392593"/>
    <lineage>
        <taxon>Bacteria</taxon>
        <taxon>Pseudomonadati</taxon>
        <taxon>Pseudomonadota</taxon>
        <taxon>Betaproteobacteria</taxon>
        <taxon>Burkholderiales</taxon>
        <taxon>Sphaerotilaceae</taxon>
        <taxon>Inhella</taxon>
    </lineage>
</organism>
<dbReference type="Proteomes" id="UP000554837">
    <property type="component" value="Unassembled WGS sequence"/>
</dbReference>
<protein>
    <submittedName>
        <fullName evidence="2">Uncharacterized protein (DUF2249 family)</fullName>
    </submittedName>
</protein>
<sequence length="101" mass="11219">MSESNLLDLRSIPPSQRHPLIFSTFDALDTGAAFEIVNDHDPVPLYMQFERSRLGQFDWRYVVAGPDEWQIRISRKASAGTPRSGSEGGECCGVCTCRGGR</sequence>
<dbReference type="EMBL" id="JACHHO010000003">
    <property type="protein sequence ID" value="MBB5205019.1"/>
    <property type="molecule type" value="Genomic_DNA"/>
</dbReference>
<proteinExistence type="predicted"/>
<reference evidence="2 3" key="1">
    <citation type="submission" date="2020-08" db="EMBL/GenBank/DDBJ databases">
        <title>Genomic Encyclopedia of Type Strains, Phase IV (KMG-IV): sequencing the most valuable type-strain genomes for metagenomic binning, comparative biology and taxonomic classification.</title>
        <authorList>
            <person name="Goeker M."/>
        </authorList>
    </citation>
    <scope>NUCLEOTIDE SEQUENCE [LARGE SCALE GENOMIC DNA]</scope>
    <source>
        <strain evidence="2 3">DSM 23958</strain>
    </source>
</reference>
<keyword evidence="3" id="KW-1185">Reference proteome</keyword>
<dbReference type="InterPro" id="IPR018720">
    <property type="entry name" value="DUF2249"/>
</dbReference>
<evidence type="ECO:0000313" key="2">
    <source>
        <dbReference type="EMBL" id="MBB5205019.1"/>
    </source>
</evidence>
<comment type="caution">
    <text evidence="2">The sequence shown here is derived from an EMBL/GenBank/DDBJ whole genome shotgun (WGS) entry which is preliminary data.</text>
</comment>
<dbReference type="AlphaFoldDB" id="A0A840S9D0"/>
<dbReference type="Pfam" id="PF10006">
    <property type="entry name" value="DUF2249"/>
    <property type="match status" value="1"/>
</dbReference>
<dbReference type="RefSeq" id="WP_246071480.1">
    <property type="nucleotide sequence ID" value="NZ_CP040709.1"/>
</dbReference>
<gene>
    <name evidence="2" type="ORF">HNQ51_002338</name>
</gene>
<evidence type="ECO:0000313" key="3">
    <source>
        <dbReference type="Proteomes" id="UP000554837"/>
    </source>
</evidence>
<name>A0A840S9D0_9BURK</name>
<feature type="domain" description="DUF2249" evidence="1">
    <location>
        <begin position="7"/>
        <end position="75"/>
    </location>
</feature>